<evidence type="ECO:0000256" key="1">
    <source>
        <dbReference type="ARBA" id="ARBA00022723"/>
    </source>
</evidence>
<dbReference type="GO" id="GO:0036205">
    <property type="term" value="P:histone catabolic process"/>
    <property type="evidence" value="ECO:0007669"/>
    <property type="project" value="TreeGrafter"/>
</dbReference>
<dbReference type="InterPro" id="IPR019786">
    <property type="entry name" value="Zinc_finger_PHD-type_CS"/>
</dbReference>
<dbReference type="CDD" id="cd15571">
    <property type="entry name" value="ePHD"/>
    <property type="match status" value="1"/>
</dbReference>
<dbReference type="PROSITE" id="PS01359">
    <property type="entry name" value="ZF_PHD_1"/>
    <property type="match status" value="2"/>
</dbReference>
<dbReference type="InterPro" id="IPR013083">
    <property type="entry name" value="Znf_RING/FYVE/PHD"/>
</dbReference>
<dbReference type="InterPro" id="IPR019787">
    <property type="entry name" value="Znf_PHD-finger"/>
</dbReference>
<dbReference type="InterPro" id="IPR029617">
    <property type="entry name" value="Snt2"/>
</dbReference>
<feature type="region of interest" description="Disordered" evidence="5">
    <location>
        <begin position="901"/>
        <end position="929"/>
    </location>
</feature>
<dbReference type="Pfam" id="PF01426">
    <property type="entry name" value="BAH"/>
    <property type="match status" value="1"/>
</dbReference>
<keyword evidence="3" id="KW-0862">Zinc</keyword>
<dbReference type="PANTHER" id="PTHR47672">
    <property type="entry name" value="E3 UBIQUITIN-PROTEIN LIGASE SNT2"/>
    <property type="match status" value="1"/>
</dbReference>
<feature type="region of interest" description="Disordered" evidence="5">
    <location>
        <begin position="315"/>
        <end position="336"/>
    </location>
</feature>
<evidence type="ECO:0000256" key="2">
    <source>
        <dbReference type="ARBA" id="ARBA00022771"/>
    </source>
</evidence>
<gene>
    <name evidence="9" type="ORF">PIIN_06555</name>
</gene>
<accession>G4TMS5</accession>
<dbReference type="Gene3D" id="2.30.30.490">
    <property type="match status" value="1"/>
</dbReference>
<dbReference type="Pfam" id="PF13832">
    <property type="entry name" value="zf-HC5HC2H_2"/>
    <property type="match status" value="1"/>
</dbReference>
<dbReference type="InterPro" id="IPR043151">
    <property type="entry name" value="BAH_sf"/>
</dbReference>
<reference evidence="9 10" key="1">
    <citation type="journal article" date="2011" name="PLoS Pathog.">
        <title>Endophytic Life Strategies Decoded by Genome and Transcriptome Analyses of the Mutualistic Root Symbiont Piriformospora indica.</title>
        <authorList>
            <person name="Zuccaro A."/>
            <person name="Lahrmann U."/>
            <person name="Guldener U."/>
            <person name="Langen G."/>
            <person name="Pfiffi S."/>
            <person name="Biedenkopf D."/>
            <person name="Wong P."/>
            <person name="Samans B."/>
            <person name="Grimm C."/>
            <person name="Basiewicz M."/>
            <person name="Murat C."/>
            <person name="Martin F."/>
            <person name="Kogel K.H."/>
        </authorList>
    </citation>
    <scope>NUCLEOTIDE SEQUENCE [LARGE SCALE GENOMIC DNA]</scope>
    <source>
        <strain evidence="9 10">DSM 11827</strain>
    </source>
</reference>
<dbReference type="PROSITE" id="PS50016">
    <property type="entry name" value="ZF_PHD_2"/>
    <property type="match status" value="2"/>
</dbReference>
<dbReference type="PANTHER" id="PTHR47672:SF1">
    <property type="entry name" value="E3 UBIQUITIN-PROTEIN LIGASE SNT2"/>
    <property type="match status" value="1"/>
</dbReference>
<sequence length="982" mass="110876">MATITEGVLKSGEKVFVNDYVYAAAAWERRDPVPYSIGRIIEFIPPEDPANAPMVRSNGRPKEIGLRVRMAWFYRPQDVQDKGVGDHRLLLAALFSEIVPFSNVRGKCIVRHKDKIADLAAYKKKDDRFYFHQLFDPFTKDQYEVIPSTDIHNLPSHIKEVLVSRYEFVVCEREAVPDLQDNLRLCETCGDWCPGPESVMCELCKKHYHMECVNPPLLAKPSRGYGWSCASCNNKRDSNEVDVGTSKIRQTRDLALALAKARAKSKPSPKSEEEPEKFWKGWNFRYFGQYTVAEDTLDPDDMIYVRAPTRIGPKFQVVPPPLPEGPNTDPELPSRGGDDTIEVMSLFCRMDEAYSTDAERRKSILTARSDLQCDIDWLEEVVRRFTDAWLNKQSVYSVNMRKPMVIRAFKDGKETRYRDREWSEVEEAIFDESVRKHHSELRHVRADIKTRTMPEVVRHFGHWKARQLKLQRLMPPQEPTPAATSDDNTSIYQKGDRRVFTCAVCRTKDSETWWKAPRNLSTNSMCDECGTQWRKYAIKSVRTDKEREVAPKPHSHATPEPPTTRSGAATNKAIGLAADKAKRESTPLNGPLNKKLRLVSGTSTPIKLVCCLCRKTGPQGQVVKCSVCSFTVHAGCVGAPLEDALPNWMCDICANERNPESNLDPKCELCPPHPADRKKGARDSAFLRAAKPTEFRGWVHVLCSTFTSQLEYADARRMRLVEGLITIPERNFTQKCSCCGGAEGCVSQCDQCLTTFHPVCAWNHGYKFGIEFTPVKPNQRKEFPTVEFRQEIGTMNAVIICDSHGGNMNPSGKKIYDLCDLDERGRTALQAFTETYKQAHNSEKTYGLLRKARRLDDVVPAPRFDAVPTLDPSLVLSTNNQCVFCHTLSSPFWWPTDAAHIDPIPEGPKEGNETLTNGTTSHPVDEHPHAEQGDVAMDEDAPEPKPAEAPKVQKICHACYFQQLTAKAQPIVVDLSSPIIVS</sequence>
<dbReference type="CDD" id="cd15489">
    <property type="entry name" value="PHD_SF"/>
    <property type="match status" value="1"/>
</dbReference>
<dbReference type="Pfam" id="PF00628">
    <property type="entry name" value="PHD"/>
    <property type="match status" value="2"/>
</dbReference>
<evidence type="ECO:0000259" key="7">
    <source>
        <dbReference type="PROSITE" id="PS51038"/>
    </source>
</evidence>
<organism evidence="9 10">
    <name type="scientific">Serendipita indica (strain DSM 11827)</name>
    <name type="common">Root endophyte fungus</name>
    <name type="synonym">Piriformospora indica</name>
    <dbReference type="NCBI Taxonomy" id="1109443"/>
    <lineage>
        <taxon>Eukaryota</taxon>
        <taxon>Fungi</taxon>
        <taxon>Dikarya</taxon>
        <taxon>Basidiomycota</taxon>
        <taxon>Agaricomycotina</taxon>
        <taxon>Agaricomycetes</taxon>
        <taxon>Sebacinales</taxon>
        <taxon>Serendipitaceae</taxon>
        <taxon>Serendipita</taxon>
    </lineage>
</organism>
<dbReference type="InterPro" id="IPR000679">
    <property type="entry name" value="Znf_GATA"/>
</dbReference>
<feature type="domain" description="PHD-type" evidence="6">
    <location>
        <begin position="607"/>
        <end position="656"/>
    </location>
</feature>
<dbReference type="EMBL" id="CAFZ01000174">
    <property type="protein sequence ID" value="CCA72618.1"/>
    <property type="molecule type" value="Genomic_DNA"/>
</dbReference>
<feature type="compositionally biased region" description="Polar residues" evidence="5">
    <location>
        <begin position="913"/>
        <end position="922"/>
    </location>
</feature>
<name>G4TMS5_SERID</name>
<dbReference type="eggNOG" id="KOG0955">
    <property type="taxonomic scope" value="Eukaryota"/>
</dbReference>
<dbReference type="SMART" id="SM00439">
    <property type="entry name" value="BAH"/>
    <property type="match status" value="1"/>
</dbReference>
<dbReference type="PROSITE" id="PS51038">
    <property type="entry name" value="BAH"/>
    <property type="match status" value="1"/>
</dbReference>
<dbReference type="GO" id="GO:0008270">
    <property type="term" value="F:zinc ion binding"/>
    <property type="evidence" value="ECO:0007669"/>
    <property type="project" value="UniProtKB-KW"/>
</dbReference>
<dbReference type="InterPro" id="IPR011011">
    <property type="entry name" value="Znf_FYVE_PHD"/>
</dbReference>
<dbReference type="SMART" id="SM00401">
    <property type="entry name" value="ZnF_GATA"/>
    <property type="match status" value="1"/>
</dbReference>
<feature type="domain" description="PHD-type" evidence="8">
    <location>
        <begin position="664"/>
        <end position="791"/>
    </location>
</feature>
<dbReference type="GO" id="GO:0043565">
    <property type="term" value="F:sequence-specific DNA binding"/>
    <property type="evidence" value="ECO:0007669"/>
    <property type="project" value="InterPro"/>
</dbReference>
<dbReference type="STRING" id="1109443.G4TMS5"/>
<dbReference type="SUPFAM" id="SSF57903">
    <property type="entry name" value="FYVE/PHD zinc finger"/>
    <property type="match status" value="2"/>
</dbReference>
<evidence type="ECO:0000313" key="9">
    <source>
        <dbReference type="EMBL" id="CCA72618.1"/>
    </source>
</evidence>
<dbReference type="Proteomes" id="UP000007148">
    <property type="component" value="Unassembled WGS sequence"/>
</dbReference>
<dbReference type="OMA" id="LSWRKYA"/>
<evidence type="ECO:0000259" key="6">
    <source>
        <dbReference type="PROSITE" id="PS50016"/>
    </source>
</evidence>
<dbReference type="GO" id="GO:0003682">
    <property type="term" value="F:chromatin binding"/>
    <property type="evidence" value="ECO:0007669"/>
    <property type="project" value="InterPro"/>
</dbReference>
<evidence type="ECO:0000256" key="3">
    <source>
        <dbReference type="ARBA" id="ARBA00022833"/>
    </source>
</evidence>
<keyword evidence="2 4" id="KW-0863">Zinc-finger</keyword>
<dbReference type="InParanoid" id="G4TMS5"/>
<dbReference type="GO" id="GO:0004842">
    <property type="term" value="F:ubiquitin-protein transferase activity"/>
    <property type="evidence" value="ECO:0007669"/>
    <property type="project" value="TreeGrafter"/>
</dbReference>
<proteinExistence type="predicted"/>
<dbReference type="AlphaFoldDB" id="G4TMS5"/>
<feature type="domain" description="PHD-type" evidence="6">
    <location>
        <begin position="183"/>
        <end position="235"/>
    </location>
</feature>
<dbReference type="InterPro" id="IPR034732">
    <property type="entry name" value="EPHD"/>
</dbReference>
<feature type="region of interest" description="Disordered" evidence="5">
    <location>
        <begin position="542"/>
        <end position="569"/>
    </location>
</feature>
<dbReference type="GO" id="GO:0006355">
    <property type="term" value="P:regulation of DNA-templated transcription"/>
    <property type="evidence" value="ECO:0007669"/>
    <property type="project" value="InterPro"/>
</dbReference>
<dbReference type="Gene3D" id="3.30.40.10">
    <property type="entry name" value="Zinc/RING finger domain, C3HC4 (zinc finger)"/>
    <property type="match status" value="2"/>
</dbReference>
<dbReference type="OrthoDB" id="336088at2759"/>
<comment type="caution">
    <text evidence="9">The sequence shown here is derived from an EMBL/GenBank/DDBJ whole genome shotgun (WGS) entry which is preliminary data.</text>
</comment>
<evidence type="ECO:0000313" key="10">
    <source>
        <dbReference type="Proteomes" id="UP000007148"/>
    </source>
</evidence>
<evidence type="ECO:0000256" key="4">
    <source>
        <dbReference type="PROSITE-ProRule" id="PRU00146"/>
    </source>
</evidence>
<dbReference type="PROSITE" id="PS51805">
    <property type="entry name" value="EPHD"/>
    <property type="match status" value="1"/>
</dbReference>
<dbReference type="CDD" id="cd15497">
    <property type="entry name" value="PHD1_Snt2p_like"/>
    <property type="match status" value="1"/>
</dbReference>
<evidence type="ECO:0000256" key="5">
    <source>
        <dbReference type="SAM" id="MobiDB-lite"/>
    </source>
</evidence>
<feature type="domain" description="BAH" evidence="7">
    <location>
        <begin position="13"/>
        <end position="146"/>
    </location>
</feature>
<dbReference type="HOGENOM" id="CLU_001514_0_0_1"/>
<evidence type="ECO:0000259" key="8">
    <source>
        <dbReference type="PROSITE" id="PS51805"/>
    </source>
</evidence>
<dbReference type="SMART" id="SM00249">
    <property type="entry name" value="PHD"/>
    <property type="match status" value="2"/>
</dbReference>
<dbReference type="GO" id="GO:0048189">
    <property type="term" value="C:Lid2 complex"/>
    <property type="evidence" value="ECO:0007669"/>
    <property type="project" value="TreeGrafter"/>
</dbReference>
<dbReference type="InterPro" id="IPR001965">
    <property type="entry name" value="Znf_PHD"/>
</dbReference>
<keyword evidence="1" id="KW-0479">Metal-binding</keyword>
<dbReference type="InterPro" id="IPR001025">
    <property type="entry name" value="BAH_dom"/>
</dbReference>
<keyword evidence="10" id="KW-1185">Reference proteome</keyword>
<protein>
    <submittedName>
        <fullName evidence="9">Related to PHD finger protein</fullName>
    </submittedName>
</protein>
<feature type="compositionally biased region" description="Basic and acidic residues" evidence="5">
    <location>
        <begin position="542"/>
        <end position="551"/>
    </location>
</feature>